<dbReference type="Proteomes" id="UP000184048">
    <property type="component" value="Unassembled WGS sequence"/>
</dbReference>
<evidence type="ECO:0000313" key="1">
    <source>
        <dbReference type="EMBL" id="SHE55742.1"/>
    </source>
</evidence>
<dbReference type="GO" id="GO:0016485">
    <property type="term" value="P:protein processing"/>
    <property type="evidence" value="ECO:0007669"/>
    <property type="project" value="TreeGrafter"/>
</dbReference>
<dbReference type="OrthoDB" id="512922at2"/>
<organism evidence="1 2">
    <name type="scientific">Flavisolibacter ginsengisoli DSM 18119</name>
    <dbReference type="NCBI Taxonomy" id="1121884"/>
    <lineage>
        <taxon>Bacteria</taxon>
        <taxon>Pseudomonadati</taxon>
        <taxon>Bacteroidota</taxon>
        <taxon>Chitinophagia</taxon>
        <taxon>Chitinophagales</taxon>
        <taxon>Chitinophagaceae</taxon>
        <taxon>Flavisolibacter</taxon>
    </lineage>
</organism>
<dbReference type="STRING" id="1121884.SAMN02745131_00643"/>
<dbReference type="InterPro" id="IPR000671">
    <property type="entry name" value="Peptidase_A31"/>
</dbReference>
<name>A0A1M4UG20_9BACT</name>
<sequence>MQNTKAYTICIVGVGNTIRGDDGIGNYICNAIEQMQVPGVNTMLVQQLEAELVEDLLHFDHVLITDASIEGKDADLYKLYPHDESPLSSSHHLNAAMLAALSEKVYGIKMSLFICAVRGHDFNIGDTISEKAKANCQQAISLILEWIGSLRN</sequence>
<dbReference type="RefSeq" id="WP_072833790.1">
    <property type="nucleotide sequence ID" value="NZ_FQUU01000002.1"/>
</dbReference>
<dbReference type="AlphaFoldDB" id="A0A1M4UG20"/>
<accession>A0A1M4UG20</accession>
<keyword evidence="1" id="KW-0645">Protease</keyword>
<dbReference type="InterPro" id="IPR023430">
    <property type="entry name" value="Pept_HybD-like_dom_sf"/>
</dbReference>
<gene>
    <name evidence="1" type="ORF">SAMN02745131_00643</name>
</gene>
<dbReference type="PANTHER" id="PTHR30302:SF5">
    <property type="entry name" value="SLR1876 PROTEIN"/>
    <property type="match status" value="1"/>
</dbReference>
<keyword evidence="1" id="KW-0378">Hydrolase</keyword>
<reference evidence="1 2" key="1">
    <citation type="submission" date="2016-11" db="EMBL/GenBank/DDBJ databases">
        <authorList>
            <person name="Jaros S."/>
            <person name="Januszkiewicz K."/>
            <person name="Wedrychowicz H."/>
        </authorList>
    </citation>
    <scope>NUCLEOTIDE SEQUENCE [LARGE SCALE GENOMIC DNA]</scope>
    <source>
        <strain evidence="1 2">DSM 18119</strain>
    </source>
</reference>
<keyword evidence="2" id="KW-1185">Reference proteome</keyword>
<dbReference type="PANTHER" id="PTHR30302">
    <property type="entry name" value="HYDROGENASE 1 MATURATION PROTEASE"/>
    <property type="match status" value="1"/>
</dbReference>
<dbReference type="NCBIfam" id="TIGR00072">
    <property type="entry name" value="hydrog_prot"/>
    <property type="match status" value="1"/>
</dbReference>
<dbReference type="GO" id="GO:0004175">
    <property type="term" value="F:endopeptidase activity"/>
    <property type="evidence" value="ECO:0007669"/>
    <property type="project" value="TreeGrafter"/>
</dbReference>
<proteinExistence type="predicted"/>
<protein>
    <submittedName>
        <fullName evidence="1">Hydrogenase maturation protease</fullName>
    </submittedName>
</protein>
<dbReference type="Gene3D" id="3.40.50.1450">
    <property type="entry name" value="HybD-like"/>
    <property type="match status" value="1"/>
</dbReference>
<dbReference type="GO" id="GO:0008047">
    <property type="term" value="F:enzyme activator activity"/>
    <property type="evidence" value="ECO:0007669"/>
    <property type="project" value="InterPro"/>
</dbReference>
<evidence type="ECO:0000313" key="2">
    <source>
        <dbReference type="Proteomes" id="UP000184048"/>
    </source>
</evidence>
<dbReference type="EMBL" id="FQUU01000002">
    <property type="protein sequence ID" value="SHE55742.1"/>
    <property type="molecule type" value="Genomic_DNA"/>
</dbReference>
<dbReference type="SUPFAM" id="SSF53163">
    <property type="entry name" value="HybD-like"/>
    <property type="match status" value="1"/>
</dbReference>